<name>A0A8E2VK98_9RHOB</name>
<dbReference type="EMBL" id="QAYC01000010">
    <property type="protein sequence ID" value="PTW47195.1"/>
    <property type="molecule type" value="Genomic_DNA"/>
</dbReference>
<dbReference type="Proteomes" id="UP000244037">
    <property type="component" value="Unassembled WGS sequence"/>
</dbReference>
<evidence type="ECO:0000313" key="3">
    <source>
        <dbReference type="Proteomes" id="UP000244037"/>
    </source>
</evidence>
<proteinExistence type="predicted"/>
<evidence type="ECO:0000256" key="1">
    <source>
        <dbReference type="SAM" id="MobiDB-lite"/>
    </source>
</evidence>
<feature type="compositionally biased region" description="Basic and acidic residues" evidence="1">
    <location>
        <begin position="198"/>
        <end position="216"/>
    </location>
</feature>
<evidence type="ECO:0000313" key="2">
    <source>
        <dbReference type="EMBL" id="PTW47195.1"/>
    </source>
</evidence>
<protein>
    <submittedName>
        <fullName evidence="2">Uncharacterized protein</fullName>
    </submittedName>
</protein>
<gene>
    <name evidence="2" type="ORF">C8N38_110164</name>
</gene>
<feature type="region of interest" description="Disordered" evidence="1">
    <location>
        <begin position="26"/>
        <end position="73"/>
    </location>
</feature>
<keyword evidence="3" id="KW-1185">Reference proteome</keyword>
<reference evidence="2 3" key="1">
    <citation type="submission" date="2018-04" db="EMBL/GenBank/DDBJ databases">
        <title>Genomic Encyclopedia of Archaeal and Bacterial Type Strains, Phase II (KMG-II): from individual species to whole genera.</title>
        <authorList>
            <person name="Goeker M."/>
        </authorList>
    </citation>
    <scope>NUCLEOTIDE SEQUENCE [LARGE SCALE GENOMIC DNA]</scope>
    <source>
        <strain evidence="2 3">DSM 19783</strain>
    </source>
</reference>
<dbReference type="AlphaFoldDB" id="A0A8E2VK98"/>
<comment type="caution">
    <text evidence="2">The sequence shown here is derived from an EMBL/GenBank/DDBJ whole genome shotgun (WGS) entry which is preliminary data.</text>
</comment>
<feature type="region of interest" description="Disordered" evidence="1">
    <location>
        <begin position="135"/>
        <end position="216"/>
    </location>
</feature>
<organism evidence="2 3">
    <name type="scientific">Rhodovulum kholense</name>
    <dbReference type="NCBI Taxonomy" id="453584"/>
    <lineage>
        <taxon>Bacteria</taxon>
        <taxon>Pseudomonadati</taxon>
        <taxon>Pseudomonadota</taxon>
        <taxon>Alphaproteobacteria</taxon>
        <taxon>Rhodobacterales</taxon>
        <taxon>Paracoccaceae</taxon>
        <taxon>Rhodovulum</taxon>
    </lineage>
</organism>
<accession>A0A8E2VK98</accession>
<sequence>MPPGRRLFHVRQTAICPPLYARARHFAGADPGPPSGVTSAAGRPPRGKVSSQSRPGMRHPPTSRLHVRQSRGGGLAGLAVSLQGPSGHRRVRRLEGRNDVPQTESGLSATALPIERIGPSKGAVRSRAWIGSPPEGRWAGSAVTGPGRWAGAGMASGRPDPSLPKRKRGGRHATPGALREDRPSRRLCRTGWVVGRRQSQDRPPQDLRDGLRRELG</sequence>